<gene>
    <name evidence="3" type="ORF">OMP40_09820</name>
</gene>
<dbReference type="SMART" id="SM00710">
    <property type="entry name" value="PbH1"/>
    <property type="match status" value="4"/>
</dbReference>
<feature type="domain" description="Right handed beta helix" evidence="2">
    <location>
        <begin position="324"/>
        <end position="434"/>
    </location>
</feature>
<evidence type="ECO:0000256" key="1">
    <source>
        <dbReference type="SAM" id="SignalP"/>
    </source>
</evidence>
<accession>A0A9X4QS03</accession>
<sequence length="466" mass="48609">MKKIGLTAMALAFGISITNSFVSAQDAQAVNVASIYAAPQDFGASQGQNQWFYQKSAGTVYSNLAYDATGDRWQAAANTGYPWVNKDAMHPSKDFDAVLKWVSPGKGTIAIGGTVKKGDGKGDGILATIKKDKTTLWSAVVKTTDGYTPALKAIAVEKGTAIYFQVNSRETMNNDHTLWNPVIQYKAASAQPAASTQAVKTAAAIKTTAAATSFAGPATVDAYALSVASCGAVANDGKDDYGAFAACLDKAKSQGKYVTVPEGEYHLSKILTLDGVKLIGAGMAKTTLISTDPLNGSIDLKGNNAKLSNVKHVYQTTVARGNGSNEKNSVTVRGATNFTIDGVYVYKSSTAGILVQGASKGGVITNNTVDSTGADGIHITDGSSGILIENNKVKATGDDTIAVVSYAQDGPAVHDVTIRGNDVGYFSKARGIAVVGGHGRADRRQRGEGYADGGHLYCRRSELQYG</sequence>
<dbReference type="InterPro" id="IPR011050">
    <property type="entry name" value="Pectin_lyase_fold/virulence"/>
</dbReference>
<dbReference type="Pfam" id="PF13229">
    <property type="entry name" value="Beta_helix"/>
    <property type="match status" value="1"/>
</dbReference>
<reference evidence="3" key="1">
    <citation type="submission" date="2022-10" db="EMBL/GenBank/DDBJ databases">
        <title>Comparative genomic analysis of Cohnella hashimotonis sp. nov., isolated from the International Space Station.</title>
        <authorList>
            <person name="Simpson A."/>
            <person name="Venkateswaran K."/>
        </authorList>
    </citation>
    <scope>NUCLEOTIDE SEQUENCE</scope>
    <source>
        <strain evidence="3">DSM 28161</strain>
    </source>
</reference>
<dbReference type="Gene3D" id="2.160.20.10">
    <property type="entry name" value="Single-stranded right-handed beta-helix, Pectin lyase-like"/>
    <property type="match status" value="1"/>
</dbReference>
<evidence type="ECO:0000313" key="4">
    <source>
        <dbReference type="Proteomes" id="UP001153404"/>
    </source>
</evidence>
<comment type="caution">
    <text evidence="3">The sequence shown here is derived from an EMBL/GenBank/DDBJ whole genome shotgun (WGS) entry which is preliminary data.</text>
</comment>
<proteinExistence type="predicted"/>
<evidence type="ECO:0000259" key="2">
    <source>
        <dbReference type="Pfam" id="PF13229"/>
    </source>
</evidence>
<keyword evidence="1" id="KW-0732">Signal</keyword>
<dbReference type="InterPro" id="IPR039448">
    <property type="entry name" value="Beta_helix"/>
</dbReference>
<name>A0A9X4QS03_9BACL</name>
<protein>
    <submittedName>
        <fullName evidence="3">Right-handed parallel beta-helix repeat-containing protein</fullName>
    </submittedName>
</protein>
<dbReference type="RefSeq" id="WP_277530998.1">
    <property type="nucleotide sequence ID" value="NZ_JAPDIA010000003.1"/>
</dbReference>
<evidence type="ECO:0000313" key="3">
    <source>
        <dbReference type="EMBL" id="MDG0809606.1"/>
    </source>
</evidence>
<feature type="chain" id="PRO_5040750756" evidence="1">
    <location>
        <begin position="25"/>
        <end position="466"/>
    </location>
</feature>
<dbReference type="NCBIfam" id="TIGR03804">
    <property type="entry name" value="para_beta_helix"/>
    <property type="match status" value="1"/>
</dbReference>
<dbReference type="AlphaFoldDB" id="A0A9X4QS03"/>
<keyword evidence="4" id="KW-1185">Reference proteome</keyword>
<dbReference type="InterPro" id="IPR006626">
    <property type="entry name" value="PbH1"/>
</dbReference>
<feature type="signal peptide" evidence="1">
    <location>
        <begin position="1"/>
        <end position="24"/>
    </location>
</feature>
<dbReference type="InterPro" id="IPR012334">
    <property type="entry name" value="Pectin_lyas_fold"/>
</dbReference>
<dbReference type="Proteomes" id="UP001153404">
    <property type="component" value="Unassembled WGS sequence"/>
</dbReference>
<dbReference type="SUPFAM" id="SSF51126">
    <property type="entry name" value="Pectin lyase-like"/>
    <property type="match status" value="1"/>
</dbReference>
<dbReference type="InterPro" id="IPR022441">
    <property type="entry name" value="Para_beta_helix_rpt-2"/>
</dbReference>
<organism evidence="3 4">
    <name type="scientific">Cohnella rhizosphaerae</name>
    <dbReference type="NCBI Taxonomy" id="1457232"/>
    <lineage>
        <taxon>Bacteria</taxon>
        <taxon>Bacillati</taxon>
        <taxon>Bacillota</taxon>
        <taxon>Bacilli</taxon>
        <taxon>Bacillales</taxon>
        <taxon>Paenibacillaceae</taxon>
        <taxon>Cohnella</taxon>
    </lineage>
</organism>
<dbReference type="EMBL" id="JAPDIA010000003">
    <property type="protein sequence ID" value="MDG0809606.1"/>
    <property type="molecule type" value="Genomic_DNA"/>
</dbReference>